<dbReference type="OrthoDB" id="3616905at2"/>
<reference evidence="10 11" key="1">
    <citation type="submission" date="2016-10" db="EMBL/GenBank/DDBJ databases">
        <authorList>
            <person name="de Groot N.N."/>
        </authorList>
    </citation>
    <scope>NUCLEOTIDE SEQUENCE [LARGE SCALE GENOMIC DNA]</scope>
    <source>
        <strain evidence="10 11">CGMCC 4.2022</strain>
    </source>
</reference>
<keyword evidence="11" id="KW-1185">Reference proteome</keyword>
<name>A0A1H0BLB8_9ACTN</name>
<evidence type="ECO:0000256" key="9">
    <source>
        <dbReference type="SAM" id="Phobius"/>
    </source>
</evidence>
<keyword evidence="7 9" id="KW-0472">Membrane</keyword>
<feature type="transmembrane region" description="Helical" evidence="9">
    <location>
        <begin position="62"/>
        <end position="84"/>
    </location>
</feature>
<organism evidence="10 11">
    <name type="scientific">Actinacidiphila guanduensis</name>
    <dbReference type="NCBI Taxonomy" id="310781"/>
    <lineage>
        <taxon>Bacteria</taxon>
        <taxon>Bacillati</taxon>
        <taxon>Actinomycetota</taxon>
        <taxon>Actinomycetes</taxon>
        <taxon>Kitasatosporales</taxon>
        <taxon>Streptomycetaceae</taxon>
        <taxon>Actinacidiphila</taxon>
    </lineage>
</organism>
<dbReference type="PANTHER" id="PTHR13929:SF0">
    <property type="entry name" value="UBIA PRENYLTRANSFERASE DOMAIN-CONTAINING PROTEIN 1"/>
    <property type="match status" value="1"/>
</dbReference>
<dbReference type="GO" id="GO:0016020">
    <property type="term" value="C:membrane"/>
    <property type="evidence" value="ECO:0007669"/>
    <property type="project" value="UniProtKB-SubCell"/>
</dbReference>
<dbReference type="RefSeq" id="WP_093784008.1">
    <property type="nucleotide sequence ID" value="NZ_FNIE01000004.1"/>
</dbReference>
<dbReference type="EMBL" id="FNIE01000004">
    <property type="protein sequence ID" value="SDN46345.1"/>
    <property type="molecule type" value="Genomic_DNA"/>
</dbReference>
<keyword evidence="4 10" id="KW-0808">Transferase</keyword>
<dbReference type="Proteomes" id="UP000199341">
    <property type="component" value="Unassembled WGS sequence"/>
</dbReference>
<feature type="transmembrane region" description="Helical" evidence="9">
    <location>
        <begin position="167"/>
        <end position="187"/>
    </location>
</feature>
<gene>
    <name evidence="10" type="ORF">SAMN05216259_104223</name>
</gene>
<feature type="transmembrane region" description="Helical" evidence="9">
    <location>
        <begin position="126"/>
        <end position="155"/>
    </location>
</feature>
<dbReference type="Gene3D" id="1.20.120.1780">
    <property type="entry name" value="UbiA prenyltransferase"/>
    <property type="match status" value="1"/>
</dbReference>
<evidence type="ECO:0000256" key="1">
    <source>
        <dbReference type="ARBA" id="ARBA00004141"/>
    </source>
</evidence>
<dbReference type="InterPro" id="IPR044878">
    <property type="entry name" value="UbiA_sf"/>
</dbReference>
<evidence type="ECO:0000256" key="5">
    <source>
        <dbReference type="ARBA" id="ARBA00022692"/>
    </source>
</evidence>
<dbReference type="STRING" id="310781.SAMN05216259_104223"/>
<keyword evidence="3" id="KW-0474">Menaquinone biosynthesis</keyword>
<evidence type="ECO:0000256" key="8">
    <source>
        <dbReference type="SAM" id="MobiDB-lite"/>
    </source>
</evidence>
<feature type="transmembrane region" description="Helical" evidence="9">
    <location>
        <begin position="34"/>
        <end position="55"/>
    </location>
</feature>
<proteinExistence type="predicted"/>
<evidence type="ECO:0000256" key="4">
    <source>
        <dbReference type="ARBA" id="ARBA00022679"/>
    </source>
</evidence>
<feature type="transmembrane region" description="Helical" evidence="9">
    <location>
        <begin position="267"/>
        <end position="285"/>
    </location>
</feature>
<dbReference type="AlphaFoldDB" id="A0A1H0BLB8"/>
<dbReference type="Gene3D" id="1.10.357.140">
    <property type="entry name" value="UbiA prenyltransferase"/>
    <property type="match status" value="1"/>
</dbReference>
<dbReference type="InterPro" id="IPR026046">
    <property type="entry name" value="UBIAD1"/>
</dbReference>
<protein>
    <submittedName>
        <fullName evidence="10">4-hydroxybenzoate polyprenyltransferase</fullName>
    </submittedName>
</protein>
<accession>A0A1H0BLB8</accession>
<keyword evidence="5 9" id="KW-0812">Transmembrane</keyword>
<evidence type="ECO:0000313" key="11">
    <source>
        <dbReference type="Proteomes" id="UP000199341"/>
    </source>
</evidence>
<evidence type="ECO:0000256" key="3">
    <source>
        <dbReference type="ARBA" id="ARBA00022428"/>
    </source>
</evidence>
<dbReference type="GO" id="GO:0009234">
    <property type="term" value="P:menaquinone biosynthetic process"/>
    <property type="evidence" value="ECO:0007669"/>
    <property type="project" value="UniProtKB-UniPathway"/>
</dbReference>
<dbReference type="GO" id="GO:0042371">
    <property type="term" value="P:vitamin K biosynthetic process"/>
    <property type="evidence" value="ECO:0007669"/>
    <property type="project" value="TreeGrafter"/>
</dbReference>
<comment type="subcellular location">
    <subcellularLocation>
        <location evidence="1">Membrane</location>
        <topology evidence="1">Multi-pass membrane protein</topology>
    </subcellularLocation>
</comment>
<dbReference type="GO" id="GO:0004659">
    <property type="term" value="F:prenyltransferase activity"/>
    <property type="evidence" value="ECO:0007669"/>
    <property type="project" value="InterPro"/>
</dbReference>
<sequence length="330" mass="35386">MSHATAPGVPGAAGSAPAAGPASRELSLTAALRMLHRFEVGPIYLFVLLWGMFVAARHPSDLWSAAAILALFINGLSLFSGFVLNNYSDYPIDRRSPIKGYVADAVERVGLRRTLALYWFEQALTVAAAVVVSILLGNWMFVVVKLAGIVSGILYNGEPFRMKRRGIWNPVMLSIRFGFVPGMIAYFAVHEGKIDGGGWVILIGATLLSFSRGFWNAVSDTEEDRAEGINTPAVLHGPRTAMASAVAALVPACVLIAAGLWMLLGPWYAFGAAGAVGATAFRYRLLREARDDKAAVALLSGPVRRTDGQWSKATYWVITLAGLVHVLLAA</sequence>
<feature type="transmembrane region" description="Helical" evidence="9">
    <location>
        <begin position="199"/>
        <end position="219"/>
    </location>
</feature>
<comment type="pathway">
    <text evidence="2">Quinol/quinone metabolism; menaquinone biosynthesis.</text>
</comment>
<dbReference type="UniPathway" id="UPA00079"/>
<evidence type="ECO:0000313" key="10">
    <source>
        <dbReference type="EMBL" id="SDN46345.1"/>
    </source>
</evidence>
<evidence type="ECO:0000256" key="6">
    <source>
        <dbReference type="ARBA" id="ARBA00022989"/>
    </source>
</evidence>
<feature type="region of interest" description="Disordered" evidence="8">
    <location>
        <begin position="1"/>
        <end position="20"/>
    </location>
</feature>
<keyword evidence="6 9" id="KW-1133">Transmembrane helix</keyword>
<evidence type="ECO:0000256" key="7">
    <source>
        <dbReference type="ARBA" id="ARBA00023136"/>
    </source>
</evidence>
<dbReference type="InterPro" id="IPR000537">
    <property type="entry name" value="UbiA_prenyltransferase"/>
</dbReference>
<feature type="transmembrane region" description="Helical" evidence="9">
    <location>
        <begin position="240"/>
        <end position="261"/>
    </location>
</feature>
<dbReference type="Pfam" id="PF01040">
    <property type="entry name" value="UbiA"/>
    <property type="match status" value="1"/>
</dbReference>
<evidence type="ECO:0000256" key="2">
    <source>
        <dbReference type="ARBA" id="ARBA00004863"/>
    </source>
</evidence>
<dbReference type="PANTHER" id="PTHR13929">
    <property type="entry name" value="1,4-DIHYDROXY-2-NAPHTHOATE OCTAPRENYLTRANSFERASE"/>
    <property type="match status" value="1"/>
</dbReference>